<evidence type="ECO:0000259" key="7">
    <source>
        <dbReference type="SMART" id="SM00829"/>
    </source>
</evidence>
<dbReference type="InterPro" id="IPR036291">
    <property type="entry name" value="NAD(P)-bd_dom_sf"/>
</dbReference>
<proteinExistence type="inferred from homology"/>
<dbReference type="STRING" id="157687.HMPREF3180_02286"/>
<dbReference type="RefSeq" id="WP_269447682.1">
    <property type="nucleotide sequence ID" value="NZ_AP019834.1"/>
</dbReference>
<evidence type="ECO:0000256" key="2">
    <source>
        <dbReference type="ARBA" id="ARBA00008072"/>
    </source>
</evidence>
<dbReference type="EMBL" id="AP019834">
    <property type="protein sequence ID" value="BBM47858.1"/>
    <property type="molecule type" value="Genomic_DNA"/>
</dbReference>
<dbReference type="SUPFAM" id="SSF51735">
    <property type="entry name" value="NAD(P)-binding Rossmann-fold domains"/>
    <property type="match status" value="1"/>
</dbReference>
<dbReference type="Pfam" id="PF00107">
    <property type="entry name" value="ADH_zinc_N"/>
    <property type="match status" value="1"/>
</dbReference>
<evidence type="ECO:0000313" key="11">
    <source>
        <dbReference type="Proteomes" id="UP000321397"/>
    </source>
</evidence>
<evidence type="ECO:0000313" key="10">
    <source>
        <dbReference type="Proteomes" id="UP000070483"/>
    </source>
</evidence>
<evidence type="ECO:0000313" key="9">
    <source>
        <dbReference type="EMBL" id="KXB59624.1"/>
    </source>
</evidence>
<reference evidence="8 11" key="3">
    <citation type="submission" date="2019-07" db="EMBL/GenBank/DDBJ databases">
        <title>Complete Genome Sequence of Leptotrichia wadei Strain JMUB3933.</title>
        <authorList>
            <person name="Watanabe S."/>
            <person name="Cui L."/>
        </authorList>
    </citation>
    <scope>NUCLEOTIDE SEQUENCE [LARGE SCALE GENOMIC DNA]</scope>
    <source>
        <strain evidence="8 11">JMUB3933</strain>
    </source>
</reference>
<dbReference type="PATRIC" id="fig|157687.3.peg.2290"/>
<dbReference type="PROSITE" id="PS00059">
    <property type="entry name" value="ADH_ZINC"/>
    <property type="match status" value="1"/>
</dbReference>
<evidence type="ECO:0000256" key="1">
    <source>
        <dbReference type="ARBA" id="ARBA00001947"/>
    </source>
</evidence>
<comment type="similarity">
    <text evidence="2 6">Belongs to the zinc-containing alcohol dehydrogenase family.</text>
</comment>
<evidence type="ECO:0000256" key="5">
    <source>
        <dbReference type="ARBA" id="ARBA00023002"/>
    </source>
</evidence>
<dbReference type="InterPro" id="IPR002328">
    <property type="entry name" value="ADH_Zn_CS"/>
</dbReference>
<dbReference type="SUPFAM" id="SSF50129">
    <property type="entry name" value="GroES-like"/>
    <property type="match status" value="1"/>
</dbReference>
<dbReference type="InterPro" id="IPR013154">
    <property type="entry name" value="ADH-like_N"/>
</dbReference>
<dbReference type="InterPro" id="IPR020843">
    <property type="entry name" value="ER"/>
</dbReference>
<dbReference type="GO" id="GO:0008270">
    <property type="term" value="F:zinc ion binding"/>
    <property type="evidence" value="ECO:0007669"/>
    <property type="project" value="InterPro"/>
</dbReference>
<sequence length="362" mass="38788">MGEKMKAFVMKKIGEVGWITKDRPKCGPTDAIIKPLALAPCTSDIHTVYEGGVGERHDMVLGHEACGEVVEVGELVKDFKVGDRILVAAITPDWNSVEAQAGYPMHCGGMLAGWKFSNVKDGVFGEYFHVNDADGNLALIPKGMDYGTACMLSDMVPTGFHSAELADIQFGDVVAVFGLGPVGLMGVAAAALKGAGRIIAVDSREQVVPIAKAYGATDIVDFKKAPADEQIMELTDGKGVDRVLIAGGDQKVFATAVKVLKPGGRIGNVNYLGSGEFIEIPRVEWGAGMGHKQIFGGLMPGGRLRLEKLARLIEFGKLDPSLLITHRFEGFENVEKALELMRTKADGVIKPVVYMTSQRVNE</sequence>
<dbReference type="SMART" id="SM00829">
    <property type="entry name" value="PKS_ER"/>
    <property type="match status" value="1"/>
</dbReference>
<dbReference type="Pfam" id="PF08240">
    <property type="entry name" value="ADH_N"/>
    <property type="match status" value="1"/>
</dbReference>
<gene>
    <name evidence="9" type="ORF">HMPREF3180_02286</name>
    <name evidence="8" type="ORF">JMUB3933_1359</name>
</gene>
<dbReference type="PANTHER" id="PTHR42813:SF4">
    <property type="entry name" value="NADP-DEPENDENT ISOPROPANOL DEHYDROGENASE"/>
    <property type="match status" value="1"/>
</dbReference>
<dbReference type="EMBL" id="LSDD01000169">
    <property type="protein sequence ID" value="KXB59624.1"/>
    <property type="molecule type" value="Genomic_DNA"/>
</dbReference>
<keyword evidence="10" id="KW-1185">Reference proteome</keyword>
<accession>A0A133ZW24</accession>
<dbReference type="GO" id="GO:0016491">
    <property type="term" value="F:oxidoreductase activity"/>
    <property type="evidence" value="ECO:0007669"/>
    <property type="project" value="UniProtKB-KW"/>
</dbReference>
<name>A0A133ZW24_9FUSO</name>
<evidence type="ECO:0000256" key="6">
    <source>
        <dbReference type="RuleBase" id="RU361277"/>
    </source>
</evidence>
<dbReference type="PANTHER" id="PTHR42813">
    <property type="entry name" value="ZINC-TYPE ALCOHOL DEHYDROGENASE-LIKE"/>
    <property type="match status" value="1"/>
</dbReference>
<keyword evidence="5" id="KW-0560">Oxidoreductase</keyword>
<dbReference type="Proteomes" id="UP000070483">
    <property type="component" value="Unassembled WGS sequence"/>
</dbReference>
<reference evidence="9" key="1">
    <citation type="submission" date="2016-01" db="EMBL/GenBank/DDBJ databases">
        <authorList>
            <person name="Oliw E.H."/>
        </authorList>
    </citation>
    <scope>NUCLEOTIDE SEQUENCE [LARGE SCALE GENOMIC DNA]</scope>
    <source>
        <strain evidence="9">KA00185</strain>
    </source>
</reference>
<comment type="cofactor">
    <cofactor evidence="1 6">
        <name>Zn(2+)</name>
        <dbReference type="ChEBI" id="CHEBI:29105"/>
    </cofactor>
</comment>
<evidence type="ECO:0000313" key="8">
    <source>
        <dbReference type="EMBL" id="BBM47858.1"/>
    </source>
</evidence>
<dbReference type="InterPro" id="IPR013149">
    <property type="entry name" value="ADH-like_C"/>
</dbReference>
<protein>
    <submittedName>
        <fullName evidence="8">GroES-like protein</fullName>
    </submittedName>
    <submittedName>
        <fullName evidence="9">NADP-dependent alcohol dehydrogenase</fullName>
    </submittedName>
</protein>
<reference evidence="10" key="2">
    <citation type="submission" date="2016-01" db="EMBL/GenBank/DDBJ databases">
        <authorList>
            <person name="Mitreva M."/>
            <person name="Pepin K.H."/>
            <person name="Mihindukulasuriya K.A."/>
            <person name="Fulton R."/>
            <person name="Fronick C."/>
            <person name="O'Laughlin M."/>
            <person name="Miner T."/>
            <person name="Herter B."/>
            <person name="Rosa B.A."/>
            <person name="Cordes M."/>
            <person name="Tomlinson C."/>
            <person name="Wollam A."/>
            <person name="Palsikar V.B."/>
            <person name="Mardis E.R."/>
            <person name="Wilson R.K."/>
        </authorList>
    </citation>
    <scope>NUCLEOTIDE SEQUENCE [LARGE SCALE GENOMIC DNA]</scope>
    <source>
        <strain evidence="10">KA00185</strain>
    </source>
</reference>
<feature type="domain" description="Enoyl reductase (ER)" evidence="7">
    <location>
        <begin position="14"/>
        <end position="349"/>
    </location>
</feature>
<keyword evidence="4 6" id="KW-0862">Zinc</keyword>
<dbReference type="Gene3D" id="3.40.50.720">
    <property type="entry name" value="NAD(P)-binding Rossmann-like Domain"/>
    <property type="match status" value="1"/>
</dbReference>
<dbReference type="Proteomes" id="UP000321397">
    <property type="component" value="Chromosome"/>
</dbReference>
<dbReference type="InterPro" id="IPR011032">
    <property type="entry name" value="GroES-like_sf"/>
</dbReference>
<dbReference type="AlphaFoldDB" id="A0A133ZW24"/>
<keyword evidence="3 6" id="KW-0479">Metal-binding</keyword>
<evidence type="ECO:0000256" key="3">
    <source>
        <dbReference type="ARBA" id="ARBA00022723"/>
    </source>
</evidence>
<organism evidence="9 10">
    <name type="scientific">Leptotrichia wadei</name>
    <dbReference type="NCBI Taxonomy" id="157687"/>
    <lineage>
        <taxon>Bacteria</taxon>
        <taxon>Fusobacteriati</taxon>
        <taxon>Fusobacteriota</taxon>
        <taxon>Fusobacteriia</taxon>
        <taxon>Fusobacteriales</taxon>
        <taxon>Leptotrichiaceae</taxon>
        <taxon>Leptotrichia</taxon>
    </lineage>
</organism>
<dbReference type="CDD" id="cd08285">
    <property type="entry name" value="NADP_ADH"/>
    <property type="match status" value="1"/>
</dbReference>
<evidence type="ECO:0000256" key="4">
    <source>
        <dbReference type="ARBA" id="ARBA00022833"/>
    </source>
</evidence>
<dbReference type="Gene3D" id="3.90.180.10">
    <property type="entry name" value="Medium-chain alcohol dehydrogenases, catalytic domain"/>
    <property type="match status" value="1"/>
</dbReference>